<protein>
    <submittedName>
        <fullName evidence="1">DUF554 domain-containing protein</fullName>
    </submittedName>
</protein>
<dbReference type="Proteomes" id="UP001631969">
    <property type="component" value="Unassembled WGS sequence"/>
</dbReference>
<dbReference type="EMBL" id="JBJURJ010000006">
    <property type="protein sequence ID" value="MFM9328828.1"/>
    <property type="molecule type" value="Genomic_DNA"/>
</dbReference>
<evidence type="ECO:0000313" key="1">
    <source>
        <dbReference type="EMBL" id="MFM9328828.1"/>
    </source>
</evidence>
<proteinExistence type="predicted"/>
<organism evidence="1 2">
    <name type="scientific">Paenibacillus mesotrionivorans</name>
    <dbReference type="NCBI Taxonomy" id="3160968"/>
    <lineage>
        <taxon>Bacteria</taxon>
        <taxon>Bacillati</taxon>
        <taxon>Bacillota</taxon>
        <taxon>Bacilli</taxon>
        <taxon>Bacillales</taxon>
        <taxon>Paenibacillaceae</taxon>
        <taxon>Paenibacillus</taxon>
    </lineage>
</organism>
<accession>A0ACC7NVS2</accession>
<evidence type="ECO:0000313" key="2">
    <source>
        <dbReference type="Proteomes" id="UP001631969"/>
    </source>
</evidence>
<gene>
    <name evidence="1" type="ORF">ACI1P1_11050</name>
</gene>
<reference evidence="1" key="1">
    <citation type="submission" date="2024-12" db="EMBL/GenBank/DDBJ databases">
        <authorList>
            <person name="Wu N."/>
        </authorList>
    </citation>
    <scope>NUCLEOTIDE SEQUENCE</scope>
    <source>
        <strain evidence="1">P15</strain>
    </source>
</reference>
<comment type="caution">
    <text evidence="1">The sequence shown here is derived from an EMBL/GenBank/DDBJ whole genome shotgun (WGS) entry which is preliminary data.</text>
</comment>
<keyword evidence="2" id="KW-1185">Reference proteome</keyword>
<sequence length="234" mass="24233">MVLWGTLVNTFAIILGGILGLALPRLSQGIKSTVMQGLGLAVSVQGLMMAFKTSNLLIVIGSLVIGGVLGELLQVERGLEKLGSQLERLVGSRAKGKVAVGFVTTTLIYCVGAMAILGSIDSGVRLNHDMLYTKSMLDGFSAIIFASTMGVGVLFSSLPVLVYQGAIALSATLITSFISPGMLDAITAEVTSVGGILIIGIGLNILEIKKINVANLLPSVVIAALLVPLISYFS</sequence>
<name>A0ACC7NVS2_9BACL</name>